<keyword evidence="3" id="KW-0378">Hydrolase</keyword>
<dbReference type="PANTHER" id="PTHR43199">
    <property type="entry name" value="GLUTATHIONE HYDROLASE"/>
    <property type="match status" value="1"/>
</dbReference>
<organism evidence="6 7">
    <name type="scientific">Prauserella halophila</name>
    <dbReference type="NCBI Taxonomy" id="185641"/>
    <lineage>
        <taxon>Bacteria</taxon>
        <taxon>Bacillati</taxon>
        <taxon>Actinomycetota</taxon>
        <taxon>Actinomycetes</taxon>
        <taxon>Pseudonocardiales</taxon>
        <taxon>Pseudonocardiaceae</taxon>
        <taxon>Prauserella</taxon>
    </lineage>
</organism>
<evidence type="ECO:0000256" key="1">
    <source>
        <dbReference type="ARBA" id="ARBA00009381"/>
    </source>
</evidence>
<dbReference type="InterPro" id="IPR029055">
    <property type="entry name" value="Ntn_hydrolases_N"/>
</dbReference>
<dbReference type="PRINTS" id="PR01210">
    <property type="entry name" value="GGTRANSPTASE"/>
</dbReference>
<dbReference type="InterPro" id="IPR043138">
    <property type="entry name" value="GGT_lsub"/>
</dbReference>
<sequence>MVCNRQGRVGPKSPITGSHAVASSQHPVVTDVMLETMRDGGNAVDAAIAGCMVQAVVQQDMTNHAGTVTALVHEADSGRTYELNSSGTIVPGLPKFAPVPMGKGLYAAAPGMPIGVIPGFMPGIKSLYERFATKPWAQLCESAIDWAEQGHEVTSFEHLVMAQTVDFFLYTESGRRHFTPDGHLPQVGDRWASAELAATMRKVAAEGPDHFITGEWAEQFVARANALGWAIKPEHMTEIPPRWSDPYMWTHKGHTVVQQSPPERQGVFCQIVLGMLSELDVVSLGHWSESADSLYYLAHALRRAGLETGLLNDPTVFGDASTAMATPEMIAGFARILRDARSHTDLTQHVALTRGLPAMAASGASKQPAGSCELSIVDQNGNWVQMMNTLQGSGIPGEVVGGVPMVGSHSMNSLTSAMEGWHVGGGRVRSILSNTMVLRDGTPRLALGSPGNVHCTVPQVLSNILDFGMDPYDADDSPRCLPYEDNHTISIESRVSPEVPDGLARMGVLLNPLPAYDYHMGTYQMSWRSDDDVLHSSTGPRREGKAAGF</sequence>
<evidence type="ECO:0000256" key="5">
    <source>
        <dbReference type="SAM" id="MobiDB-lite"/>
    </source>
</evidence>
<keyword evidence="7" id="KW-1185">Reference proteome</keyword>
<dbReference type="Gene3D" id="1.10.246.130">
    <property type="match status" value="1"/>
</dbReference>
<dbReference type="PANTHER" id="PTHR43199:SF1">
    <property type="entry name" value="GLUTATHIONE HYDROLASE PROENZYME"/>
    <property type="match status" value="1"/>
</dbReference>
<feature type="region of interest" description="Disordered" evidence="5">
    <location>
        <begin position="1"/>
        <end position="23"/>
    </location>
</feature>
<proteinExistence type="inferred from homology"/>
<evidence type="ECO:0000256" key="2">
    <source>
        <dbReference type="ARBA" id="ARBA00022679"/>
    </source>
</evidence>
<dbReference type="RefSeq" id="WP_253866031.1">
    <property type="nucleotide sequence ID" value="NZ_BAAALN010000012.1"/>
</dbReference>
<dbReference type="Gene3D" id="3.60.20.40">
    <property type="match status" value="1"/>
</dbReference>
<comment type="similarity">
    <text evidence="1">Belongs to the gamma-glutamyltransferase family.</text>
</comment>
<name>A0ABN1WF22_9PSEU</name>
<dbReference type="Pfam" id="PF01019">
    <property type="entry name" value="G_glu_transpept"/>
    <property type="match status" value="1"/>
</dbReference>
<evidence type="ECO:0000313" key="6">
    <source>
        <dbReference type="EMBL" id="GAA1246074.1"/>
    </source>
</evidence>
<keyword evidence="4" id="KW-0865">Zymogen</keyword>
<gene>
    <name evidence="6" type="primary">ggt</name>
    <name evidence="6" type="ORF">GCM10009676_35150</name>
</gene>
<dbReference type="Proteomes" id="UP001500653">
    <property type="component" value="Unassembled WGS sequence"/>
</dbReference>
<dbReference type="InterPro" id="IPR043137">
    <property type="entry name" value="GGT_ssub_C"/>
</dbReference>
<evidence type="ECO:0000256" key="3">
    <source>
        <dbReference type="ARBA" id="ARBA00022801"/>
    </source>
</evidence>
<protein>
    <submittedName>
        <fullName evidence="6">Gamma-glutamyltransferase</fullName>
    </submittedName>
</protein>
<accession>A0ABN1WF22</accession>
<evidence type="ECO:0000313" key="7">
    <source>
        <dbReference type="Proteomes" id="UP001500653"/>
    </source>
</evidence>
<reference evidence="6 7" key="1">
    <citation type="journal article" date="2019" name="Int. J. Syst. Evol. Microbiol.">
        <title>The Global Catalogue of Microorganisms (GCM) 10K type strain sequencing project: providing services to taxonomists for standard genome sequencing and annotation.</title>
        <authorList>
            <consortium name="The Broad Institute Genomics Platform"/>
            <consortium name="The Broad Institute Genome Sequencing Center for Infectious Disease"/>
            <person name="Wu L."/>
            <person name="Ma J."/>
        </authorList>
    </citation>
    <scope>NUCLEOTIDE SEQUENCE [LARGE SCALE GENOMIC DNA]</scope>
    <source>
        <strain evidence="6 7">JCM 13023</strain>
    </source>
</reference>
<dbReference type="EMBL" id="BAAALN010000012">
    <property type="protein sequence ID" value="GAA1246074.1"/>
    <property type="molecule type" value="Genomic_DNA"/>
</dbReference>
<dbReference type="InterPro" id="IPR051792">
    <property type="entry name" value="GGT_bact"/>
</dbReference>
<keyword evidence="2" id="KW-0808">Transferase</keyword>
<dbReference type="SUPFAM" id="SSF56235">
    <property type="entry name" value="N-terminal nucleophile aminohydrolases (Ntn hydrolases)"/>
    <property type="match status" value="1"/>
</dbReference>
<comment type="caution">
    <text evidence="6">The sequence shown here is derived from an EMBL/GenBank/DDBJ whole genome shotgun (WGS) entry which is preliminary data.</text>
</comment>
<evidence type="ECO:0000256" key="4">
    <source>
        <dbReference type="ARBA" id="ARBA00023145"/>
    </source>
</evidence>